<sequence length="849" mass="94191">MFQDATRRHRINTSGVRKSEEPGHGVTFLRLVTDPYTMAAKQNGKRPAPPSLGPSKKRKLSSKTALQSGPKKYNIKPKEKGKEKAANRGIIPIPVLDDQEDLELSEQDLDVFEEYGGAASFLNALDHKGISRSKKETERLHLLNKPVRPAAQDDGLPSIESHDEDEDSWDSELDDSIGSSDEDENVSLVAESASSTSDDASDIEMSYEKAPRKRRPSWESEERQGVKGLPIKLPDGRIQSTGTKVFAASVTGSDEESEDDASEVEEEIPRRVDDVATGARFGRLAVVDVIGTKSRQARIHGAKEQIAGICQEIVADPENSAKITTPSHADPVPNDPTIRKMAILSQLAVFKDIIPGYRIRALTEKEKAEKVSQMVARTRDWEQGLVTVYQNYLRSLEAELKARTDLVDIVLKSMCTLLVEVTHFNFRVNLMSCIVARLSKRSWDKSSDLCLNTLIRVFREDLTGVASLEVVRLLNRMVKEKRFNIHPEVLSCLLHLRLKTELGVRASESTTDKPQKVQSSSKSAARRAKGKSTDQPHLSKKAKKALREKKEIDKEFREAEAEVDKEERAVTQTETLKLLFVLYFRIIKNPRPTPLLPAALHGISKFAHLVNIDFFKDLMKVLKTLISRESDDSDDDADVVTGSAEDVRHRLLCIVTAFELLSGQGTPSPSLSCSPSSPSGEALNIDLSDFISSLYAIILPLSLMADIDVIPPASFASEVRPVKTYSVADMLFRALTIVFSPRSFGAAAPHGRSAAFAKRLLSASLHWPPATTLRTLDFVGGLIAKDPKLEALLSTEDRTFDGIYRSDIDDPQLSHPFGTSFWELHVLHTSYWDAKVREEAGKILNTTRS</sequence>
<comment type="similarity">
    <text evidence="2 5">Belongs to the CBF/MAK21 family.</text>
</comment>
<dbReference type="GO" id="GO:0042254">
    <property type="term" value="P:ribosome biogenesis"/>
    <property type="evidence" value="ECO:0007669"/>
    <property type="project" value="UniProtKB-KW"/>
</dbReference>
<evidence type="ECO:0000256" key="4">
    <source>
        <dbReference type="ARBA" id="ARBA00023242"/>
    </source>
</evidence>
<evidence type="ECO:0000259" key="8">
    <source>
        <dbReference type="Pfam" id="PF07540"/>
    </source>
</evidence>
<feature type="compositionally biased region" description="Basic and acidic residues" evidence="6">
    <location>
        <begin position="76"/>
        <end position="86"/>
    </location>
</feature>
<reference evidence="9 10" key="1">
    <citation type="journal article" date="2020" name="ISME J.">
        <title>Uncovering the hidden diversity of litter-decomposition mechanisms in mushroom-forming fungi.</title>
        <authorList>
            <person name="Floudas D."/>
            <person name="Bentzer J."/>
            <person name="Ahren D."/>
            <person name="Johansson T."/>
            <person name="Persson P."/>
            <person name="Tunlid A."/>
        </authorList>
    </citation>
    <scope>NUCLEOTIDE SEQUENCE [LARGE SCALE GENOMIC DNA]</scope>
    <source>
        <strain evidence="9 10">CBS 661.87</strain>
    </source>
</reference>
<dbReference type="Pfam" id="PF03914">
    <property type="entry name" value="CBF"/>
    <property type="match status" value="1"/>
</dbReference>
<dbReference type="EMBL" id="JAACJP010000012">
    <property type="protein sequence ID" value="KAF5380844.1"/>
    <property type="molecule type" value="Genomic_DNA"/>
</dbReference>
<evidence type="ECO:0000256" key="1">
    <source>
        <dbReference type="ARBA" id="ARBA00004604"/>
    </source>
</evidence>
<feature type="domain" description="Nucleolar complex-associated protein 3 N-terminal" evidence="8">
    <location>
        <begin position="302"/>
        <end position="392"/>
    </location>
</feature>
<feature type="region of interest" description="Disordered" evidence="6">
    <location>
        <begin position="505"/>
        <end position="544"/>
    </location>
</feature>
<comment type="caution">
    <text evidence="9">The sequence shown here is derived from an EMBL/GenBank/DDBJ whole genome shotgun (WGS) entry which is preliminary data.</text>
</comment>
<dbReference type="InterPro" id="IPR016903">
    <property type="entry name" value="Nucleolar_cplx-assoc_3"/>
</dbReference>
<organism evidence="9 10">
    <name type="scientific">Tricholomella constricta</name>
    <dbReference type="NCBI Taxonomy" id="117010"/>
    <lineage>
        <taxon>Eukaryota</taxon>
        <taxon>Fungi</taxon>
        <taxon>Dikarya</taxon>
        <taxon>Basidiomycota</taxon>
        <taxon>Agaricomycotina</taxon>
        <taxon>Agaricomycetes</taxon>
        <taxon>Agaricomycetidae</taxon>
        <taxon>Agaricales</taxon>
        <taxon>Tricholomatineae</taxon>
        <taxon>Lyophyllaceae</taxon>
        <taxon>Tricholomella</taxon>
    </lineage>
</organism>
<dbReference type="InterPro" id="IPR011501">
    <property type="entry name" value="Noc3_N"/>
</dbReference>
<keyword evidence="4" id="KW-0539">Nucleus</keyword>
<feature type="compositionally biased region" description="Basic and acidic residues" evidence="6">
    <location>
        <begin position="206"/>
        <end position="225"/>
    </location>
</feature>
<dbReference type="Proteomes" id="UP000565441">
    <property type="component" value="Unassembled WGS sequence"/>
</dbReference>
<evidence type="ECO:0000313" key="9">
    <source>
        <dbReference type="EMBL" id="KAF5380844.1"/>
    </source>
</evidence>
<comment type="function">
    <text evidence="5">Required for synthesis of 60S ribosomal subunits and the transport of pre-ribosomes from the nucleoplasm to the cytoplasm.</text>
</comment>
<accession>A0A8H5M4X8</accession>
<evidence type="ECO:0000259" key="7">
    <source>
        <dbReference type="Pfam" id="PF03914"/>
    </source>
</evidence>
<protein>
    <recommendedName>
        <fullName evidence="5">Nucleolar complex-associated protein 3</fullName>
    </recommendedName>
</protein>
<keyword evidence="3" id="KW-0175">Coiled coil</keyword>
<dbReference type="Pfam" id="PF07540">
    <property type="entry name" value="NOC3p"/>
    <property type="match status" value="1"/>
</dbReference>
<evidence type="ECO:0000313" key="10">
    <source>
        <dbReference type="Proteomes" id="UP000565441"/>
    </source>
</evidence>
<feature type="region of interest" description="Disordered" evidence="6">
    <location>
        <begin position="40"/>
        <end position="88"/>
    </location>
</feature>
<dbReference type="InterPro" id="IPR005612">
    <property type="entry name" value="CCAAT-binding_factor"/>
</dbReference>
<evidence type="ECO:0000256" key="3">
    <source>
        <dbReference type="ARBA" id="ARBA00023054"/>
    </source>
</evidence>
<dbReference type="PANTHER" id="PTHR14428:SF5">
    <property type="entry name" value="NUCLEOLAR COMPLEX PROTEIN 3 HOMOLOG"/>
    <property type="match status" value="1"/>
</dbReference>
<dbReference type="PIRSF" id="PIRSF028977">
    <property type="entry name" value="Nucleolar_complex_p3"/>
    <property type="match status" value="1"/>
</dbReference>
<gene>
    <name evidence="9" type="ORF">D9615_003924</name>
</gene>
<keyword evidence="10" id="KW-1185">Reference proteome</keyword>
<evidence type="ECO:0000256" key="2">
    <source>
        <dbReference type="ARBA" id="ARBA00007797"/>
    </source>
</evidence>
<name>A0A8H5M4X8_9AGAR</name>
<evidence type="ECO:0000256" key="6">
    <source>
        <dbReference type="SAM" id="MobiDB-lite"/>
    </source>
</evidence>
<proteinExistence type="inferred from homology"/>
<dbReference type="GO" id="GO:0005730">
    <property type="term" value="C:nucleolus"/>
    <property type="evidence" value="ECO:0007669"/>
    <property type="project" value="UniProtKB-SubCell"/>
</dbReference>
<feature type="region of interest" description="Disordered" evidence="6">
    <location>
        <begin position="136"/>
        <end position="225"/>
    </location>
</feature>
<feature type="compositionally biased region" description="Acidic residues" evidence="6">
    <location>
        <begin position="162"/>
        <end position="185"/>
    </location>
</feature>
<dbReference type="AlphaFoldDB" id="A0A8H5M4X8"/>
<dbReference type="GO" id="GO:0006270">
    <property type="term" value="P:DNA replication initiation"/>
    <property type="evidence" value="ECO:0007669"/>
    <property type="project" value="TreeGrafter"/>
</dbReference>
<feature type="domain" description="CCAAT-binding factor" evidence="7">
    <location>
        <begin position="651"/>
        <end position="831"/>
    </location>
</feature>
<feature type="region of interest" description="Disordered" evidence="6">
    <location>
        <begin position="1"/>
        <end position="26"/>
    </location>
</feature>
<keyword evidence="5" id="KW-0690">Ribosome biogenesis</keyword>
<comment type="subcellular location">
    <subcellularLocation>
        <location evidence="1 5">Nucleus</location>
        <location evidence="1 5">Nucleolus</location>
    </subcellularLocation>
</comment>
<dbReference type="GO" id="GO:0003682">
    <property type="term" value="F:chromatin binding"/>
    <property type="evidence" value="ECO:0007669"/>
    <property type="project" value="TreeGrafter"/>
</dbReference>
<dbReference type="PANTHER" id="PTHR14428">
    <property type="entry name" value="NUCLEOLAR COMPLEX PROTEIN 3"/>
    <property type="match status" value="1"/>
</dbReference>
<dbReference type="OrthoDB" id="10263597at2759"/>
<evidence type="ECO:0000256" key="5">
    <source>
        <dbReference type="PIRNR" id="PIRNR028977"/>
    </source>
</evidence>